<evidence type="ECO:0000256" key="6">
    <source>
        <dbReference type="ARBA" id="ARBA00023136"/>
    </source>
</evidence>
<name>A0AAV6XAL8_9LAMI</name>
<evidence type="ECO:0000313" key="11">
    <source>
        <dbReference type="Proteomes" id="UP000826271"/>
    </source>
</evidence>
<dbReference type="GO" id="GO:0080162">
    <property type="term" value="P:endoplasmic reticulum to cytosol auxin transport"/>
    <property type="evidence" value="ECO:0007669"/>
    <property type="project" value="InterPro"/>
</dbReference>
<comment type="similarity">
    <text evidence="9">Belongs to the auxin efflux carrier (TC 2.A.69.2) family.</text>
</comment>
<dbReference type="InterPro" id="IPR045033">
    <property type="entry name" value="PILS1/3/4/5/7"/>
</dbReference>
<evidence type="ECO:0000256" key="1">
    <source>
        <dbReference type="ARBA" id="ARBA00004477"/>
    </source>
</evidence>
<keyword evidence="7" id="KW-0927">Auxin signaling pathway</keyword>
<dbReference type="PANTHER" id="PTHR31651">
    <property type="match status" value="1"/>
</dbReference>
<evidence type="ECO:0000256" key="7">
    <source>
        <dbReference type="ARBA" id="ARBA00023294"/>
    </source>
</evidence>
<dbReference type="GO" id="GO:0005789">
    <property type="term" value="C:endoplasmic reticulum membrane"/>
    <property type="evidence" value="ECO:0007669"/>
    <property type="project" value="UniProtKB-SubCell"/>
</dbReference>
<reference evidence="10" key="1">
    <citation type="submission" date="2019-10" db="EMBL/GenBank/DDBJ databases">
        <authorList>
            <person name="Zhang R."/>
            <person name="Pan Y."/>
            <person name="Wang J."/>
            <person name="Ma R."/>
            <person name="Yu S."/>
        </authorList>
    </citation>
    <scope>NUCLEOTIDE SEQUENCE</scope>
    <source>
        <strain evidence="10">LA-IB0</strain>
        <tissue evidence="10">Leaf</tissue>
    </source>
</reference>
<keyword evidence="3" id="KW-0812">Transmembrane</keyword>
<sequence length="171" mass="18775">MLLIIIPAVCKEKGSSFGNPDVCHTYGMAYASLTMAIGAIYLWSSVYNIVELSDTPTSKSSTESLLSSRAEDHDDGLSLLPQDRFENKPPASVSDEIKRQLVTLFEKMNLKEIISSLTTAAVRHGAIPALTLIMGGNLLKCLKGSGITDIDYFEHSYGSVHWHAFDRHCHC</sequence>
<evidence type="ECO:0000256" key="4">
    <source>
        <dbReference type="ARBA" id="ARBA00022824"/>
    </source>
</evidence>
<organism evidence="10 11">
    <name type="scientific">Buddleja alternifolia</name>
    <dbReference type="NCBI Taxonomy" id="168488"/>
    <lineage>
        <taxon>Eukaryota</taxon>
        <taxon>Viridiplantae</taxon>
        <taxon>Streptophyta</taxon>
        <taxon>Embryophyta</taxon>
        <taxon>Tracheophyta</taxon>
        <taxon>Spermatophyta</taxon>
        <taxon>Magnoliopsida</taxon>
        <taxon>eudicotyledons</taxon>
        <taxon>Gunneridae</taxon>
        <taxon>Pentapetalae</taxon>
        <taxon>asterids</taxon>
        <taxon>lamiids</taxon>
        <taxon>Lamiales</taxon>
        <taxon>Scrophulariaceae</taxon>
        <taxon>Buddlejeae</taxon>
        <taxon>Buddleja</taxon>
    </lineage>
</organism>
<dbReference type="InterPro" id="IPR004776">
    <property type="entry name" value="Mem_transp_PIN-like"/>
</dbReference>
<keyword evidence="11" id="KW-1185">Reference proteome</keyword>
<evidence type="ECO:0000313" key="10">
    <source>
        <dbReference type="EMBL" id="KAG8377194.1"/>
    </source>
</evidence>
<gene>
    <name evidence="10" type="ORF">BUALT_Bualt08G0002800</name>
</gene>
<comment type="subcellular location">
    <subcellularLocation>
        <location evidence="1">Endoplasmic reticulum membrane</location>
        <topology evidence="1">Multi-pass membrane protein</topology>
    </subcellularLocation>
</comment>
<keyword evidence="5" id="KW-1133">Transmembrane helix</keyword>
<dbReference type="Proteomes" id="UP000826271">
    <property type="component" value="Unassembled WGS sequence"/>
</dbReference>
<dbReference type="PANTHER" id="PTHR31651:SF33">
    <property type="entry name" value="PROTEIN PIN-LIKES 1"/>
    <property type="match status" value="1"/>
</dbReference>
<dbReference type="EMBL" id="WHWC01000008">
    <property type="protein sequence ID" value="KAG8377194.1"/>
    <property type="molecule type" value="Genomic_DNA"/>
</dbReference>
<keyword evidence="6" id="KW-0472">Membrane</keyword>
<accession>A0AAV6XAL8</accession>
<comment type="function">
    <text evidence="8">Involved in cellular auxin homeostasis by regulating auxin metabolism. Regulates intracellular auxin accumulation at the endoplasmic reticulum and thus auxin availability for nuclear auxin signaling.</text>
</comment>
<dbReference type="AlphaFoldDB" id="A0AAV6XAL8"/>
<protein>
    <submittedName>
        <fullName evidence="10">Uncharacterized protein</fullName>
    </submittedName>
</protein>
<comment type="caution">
    <text evidence="10">The sequence shown here is derived from an EMBL/GenBank/DDBJ whole genome shotgun (WGS) entry which is preliminary data.</text>
</comment>
<evidence type="ECO:0000256" key="9">
    <source>
        <dbReference type="ARBA" id="ARBA00025752"/>
    </source>
</evidence>
<evidence type="ECO:0000256" key="3">
    <source>
        <dbReference type="ARBA" id="ARBA00022692"/>
    </source>
</evidence>
<dbReference type="Pfam" id="PF03547">
    <property type="entry name" value="Mem_trans"/>
    <property type="match status" value="1"/>
</dbReference>
<keyword evidence="2" id="KW-0813">Transport</keyword>
<dbReference type="GO" id="GO:0009734">
    <property type="term" value="P:auxin-activated signaling pathway"/>
    <property type="evidence" value="ECO:0007669"/>
    <property type="project" value="UniProtKB-KW"/>
</dbReference>
<evidence type="ECO:0000256" key="8">
    <source>
        <dbReference type="ARBA" id="ARBA00025100"/>
    </source>
</evidence>
<keyword evidence="4" id="KW-0256">Endoplasmic reticulum</keyword>
<evidence type="ECO:0000256" key="2">
    <source>
        <dbReference type="ARBA" id="ARBA00022448"/>
    </source>
</evidence>
<evidence type="ECO:0000256" key="5">
    <source>
        <dbReference type="ARBA" id="ARBA00022989"/>
    </source>
</evidence>
<proteinExistence type="inferred from homology"/>